<keyword evidence="1" id="KW-0472">Membrane</keyword>
<reference evidence="2 3" key="1">
    <citation type="submission" date="2018-03" db="EMBL/GenBank/DDBJ databases">
        <authorList>
            <person name="Gully D."/>
        </authorList>
    </citation>
    <scope>NUCLEOTIDE SEQUENCE [LARGE SCALE GENOMIC DNA]</scope>
    <source>
        <strain evidence="2">ORS3257</strain>
    </source>
</reference>
<evidence type="ECO:0000313" key="3">
    <source>
        <dbReference type="Proteomes" id="UP000246085"/>
    </source>
</evidence>
<accession>A0A2U3PRW0</accession>
<proteinExistence type="predicted"/>
<feature type="transmembrane region" description="Helical" evidence="1">
    <location>
        <begin position="45"/>
        <end position="63"/>
    </location>
</feature>
<dbReference type="KEGG" id="bvz:BRAD3257_0738"/>
<dbReference type="Proteomes" id="UP000246085">
    <property type="component" value="Chromosome BRAD3257"/>
</dbReference>
<dbReference type="AlphaFoldDB" id="A0A2U3PRW0"/>
<name>A0A2U3PRW0_9BRAD</name>
<sequence length="89" mass="9611">MSKLKSAARRRAAHWNGNAGPGCYPHPAAGAVLNFRSIVQTRSTTMLRGIAIALFGMGIFSQLDRALFYGRNTEAALSLMRDIGRGFGL</sequence>
<evidence type="ECO:0000313" key="2">
    <source>
        <dbReference type="EMBL" id="SPP91895.1"/>
    </source>
</evidence>
<keyword evidence="1" id="KW-1133">Transmembrane helix</keyword>
<protein>
    <submittedName>
        <fullName evidence="2">Uncharacterized protein</fullName>
    </submittedName>
</protein>
<keyword evidence="1" id="KW-0812">Transmembrane</keyword>
<evidence type="ECO:0000256" key="1">
    <source>
        <dbReference type="SAM" id="Phobius"/>
    </source>
</evidence>
<gene>
    <name evidence="2" type="ORF">BRAD3257_0738</name>
</gene>
<organism evidence="2 3">
    <name type="scientific">Bradyrhizobium vignae</name>
    <dbReference type="NCBI Taxonomy" id="1549949"/>
    <lineage>
        <taxon>Bacteria</taxon>
        <taxon>Pseudomonadati</taxon>
        <taxon>Pseudomonadota</taxon>
        <taxon>Alphaproteobacteria</taxon>
        <taxon>Hyphomicrobiales</taxon>
        <taxon>Nitrobacteraceae</taxon>
        <taxon>Bradyrhizobium</taxon>
    </lineage>
</organism>
<dbReference type="EMBL" id="LS398110">
    <property type="protein sequence ID" value="SPP91895.1"/>
    <property type="molecule type" value="Genomic_DNA"/>
</dbReference>